<keyword evidence="5 7" id="KW-1133">Transmembrane helix</keyword>
<evidence type="ECO:0000313" key="10">
    <source>
        <dbReference type="Proteomes" id="UP000612282"/>
    </source>
</evidence>
<evidence type="ECO:0000256" key="4">
    <source>
        <dbReference type="ARBA" id="ARBA00022692"/>
    </source>
</evidence>
<protein>
    <submittedName>
        <fullName evidence="9">MFS transporter</fullName>
    </submittedName>
</protein>
<feature type="transmembrane region" description="Helical" evidence="7">
    <location>
        <begin position="479"/>
        <end position="499"/>
    </location>
</feature>
<evidence type="ECO:0000256" key="5">
    <source>
        <dbReference type="ARBA" id="ARBA00022989"/>
    </source>
</evidence>
<dbReference type="PROSITE" id="PS50850">
    <property type="entry name" value="MFS"/>
    <property type="match status" value="1"/>
</dbReference>
<keyword evidence="10" id="KW-1185">Reference proteome</keyword>
<keyword evidence="6 7" id="KW-0472">Membrane</keyword>
<dbReference type="Gene3D" id="1.20.1720.10">
    <property type="entry name" value="Multidrug resistance protein D"/>
    <property type="match status" value="1"/>
</dbReference>
<dbReference type="InterPro" id="IPR011701">
    <property type="entry name" value="MFS"/>
</dbReference>
<organism evidence="9 10">
    <name type="scientific">Actinoplanes couchii</name>
    <dbReference type="NCBI Taxonomy" id="403638"/>
    <lineage>
        <taxon>Bacteria</taxon>
        <taxon>Bacillati</taxon>
        <taxon>Actinomycetota</taxon>
        <taxon>Actinomycetes</taxon>
        <taxon>Micromonosporales</taxon>
        <taxon>Micromonosporaceae</taxon>
        <taxon>Actinoplanes</taxon>
    </lineage>
</organism>
<dbReference type="InterPro" id="IPR020846">
    <property type="entry name" value="MFS_dom"/>
</dbReference>
<feature type="transmembrane region" description="Helical" evidence="7">
    <location>
        <begin position="83"/>
        <end position="102"/>
    </location>
</feature>
<evidence type="ECO:0000256" key="1">
    <source>
        <dbReference type="ARBA" id="ARBA00004651"/>
    </source>
</evidence>
<evidence type="ECO:0000256" key="6">
    <source>
        <dbReference type="ARBA" id="ARBA00023136"/>
    </source>
</evidence>
<feature type="transmembrane region" description="Helical" evidence="7">
    <location>
        <begin position="407"/>
        <end position="424"/>
    </location>
</feature>
<name>A0ABQ3XEP0_9ACTN</name>
<proteinExistence type="predicted"/>
<keyword evidence="4 7" id="KW-0812">Transmembrane</keyword>
<evidence type="ECO:0000256" key="7">
    <source>
        <dbReference type="SAM" id="Phobius"/>
    </source>
</evidence>
<comment type="caution">
    <text evidence="9">The sequence shown here is derived from an EMBL/GenBank/DDBJ whole genome shotgun (WGS) entry which is preliminary data.</text>
</comment>
<dbReference type="Pfam" id="PF07690">
    <property type="entry name" value="MFS_1"/>
    <property type="match status" value="1"/>
</dbReference>
<reference evidence="9 10" key="1">
    <citation type="submission" date="2021-01" db="EMBL/GenBank/DDBJ databases">
        <title>Whole genome shotgun sequence of Actinoplanes couchii NBRC 106145.</title>
        <authorList>
            <person name="Komaki H."/>
            <person name="Tamura T."/>
        </authorList>
    </citation>
    <scope>NUCLEOTIDE SEQUENCE [LARGE SCALE GENOMIC DNA]</scope>
    <source>
        <strain evidence="9 10">NBRC 106145</strain>
    </source>
</reference>
<dbReference type="InterPro" id="IPR036259">
    <property type="entry name" value="MFS_trans_sf"/>
</dbReference>
<feature type="transmembrane region" description="Helical" evidence="7">
    <location>
        <begin position="54"/>
        <end position="71"/>
    </location>
</feature>
<feature type="transmembrane region" description="Helical" evidence="7">
    <location>
        <begin position="142"/>
        <end position="165"/>
    </location>
</feature>
<feature type="transmembrane region" description="Helical" evidence="7">
    <location>
        <begin position="171"/>
        <end position="191"/>
    </location>
</feature>
<gene>
    <name evidence="9" type="ORF">Aco03nite_053450</name>
</gene>
<evidence type="ECO:0000256" key="2">
    <source>
        <dbReference type="ARBA" id="ARBA00022448"/>
    </source>
</evidence>
<dbReference type="Gene3D" id="1.20.1250.20">
    <property type="entry name" value="MFS general substrate transporter like domains"/>
    <property type="match status" value="1"/>
</dbReference>
<accession>A0ABQ3XEP0</accession>
<comment type="subcellular location">
    <subcellularLocation>
        <location evidence="1">Cell membrane</location>
        <topology evidence="1">Multi-pass membrane protein</topology>
    </subcellularLocation>
</comment>
<feature type="transmembrane region" description="Helical" evidence="7">
    <location>
        <begin position="15"/>
        <end position="42"/>
    </location>
</feature>
<sequence length="503" mass="51901">MTTHNPRGQAGRREWFGFVALLIPLLLVSMDVSILYFAVPFVARDLAPSSTEQLWILDIYGFVLAGLLITMGGVGDRIGRRRLLLAGAVAFSAASLLAAYASSPETLILARALLGIGGATLMPSTLGLIRNLFPDETQRNKAVAIWTAALSGGVALGPLLCGLLLERFWWGSVFLVNVPFMVLLLIAAPLLLPEFKNPAAVRFDLLSALLSLAAILPVVYGVKQLAADGPETTTLSYVGVGVLMGVLFVWRQIARPGSLIDIDLFRRAAFSGSILVNLFAMLAIVGFAVYLTQYLQLALGMDTLEAALWSLVPTLVTGGLAPAAVAIGQKVNRAYVMAGGFLLAAAGFTVLSQVQTGTALWFVLFGGALYAGGLVAVISLVTGMVLAVAPPERAGSASALLESGTELGGALGIAILGSVGTAVYRGELASGLPAALPETAADQVRESLANATAVATQIPQAAGDVLTAARSAFLAGFDVAATTAAAIMLTGAVVAVVALRKAA</sequence>
<keyword evidence="2" id="KW-0813">Transport</keyword>
<dbReference type="SUPFAM" id="SSF103473">
    <property type="entry name" value="MFS general substrate transporter"/>
    <property type="match status" value="1"/>
</dbReference>
<feature type="transmembrane region" description="Helical" evidence="7">
    <location>
        <begin position="108"/>
        <end position="130"/>
    </location>
</feature>
<dbReference type="Proteomes" id="UP000612282">
    <property type="component" value="Unassembled WGS sequence"/>
</dbReference>
<feature type="transmembrane region" description="Helical" evidence="7">
    <location>
        <begin position="334"/>
        <end position="354"/>
    </location>
</feature>
<feature type="transmembrane region" description="Helical" evidence="7">
    <location>
        <begin position="203"/>
        <end position="222"/>
    </location>
</feature>
<dbReference type="EMBL" id="BOMG01000064">
    <property type="protein sequence ID" value="GID56941.1"/>
    <property type="molecule type" value="Genomic_DNA"/>
</dbReference>
<keyword evidence="3" id="KW-1003">Cell membrane</keyword>
<dbReference type="RefSeq" id="WP_203799002.1">
    <property type="nucleotide sequence ID" value="NZ_BAAAQE010000094.1"/>
</dbReference>
<dbReference type="PANTHER" id="PTHR42718">
    <property type="entry name" value="MAJOR FACILITATOR SUPERFAMILY MULTIDRUG TRANSPORTER MFSC"/>
    <property type="match status" value="1"/>
</dbReference>
<evidence type="ECO:0000259" key="8">
    <source>
        <dbReference type="PROSITE" id="PS50850"/>
    </source>
</evidence>
<dbReference type="CDD" id="cd17321">
    <property type="entry name" value="MFS_MMR_MDR_like"/>
    <property type="match status" value="1"/>
</dbReference>
<feature type="domain" description="Major facilitator superfamily (MFS) profile" evidence="8">
    <location>
        <begin position="17"/>
        <end position="503"/>
    </location>
</feature>
<feature type="transmembrane region" description="Helical" evidence="7">
    <location>
        <begin position="360"/>
        <end position="386"/>
    </location>
</feature>
<feature type="transmembrane region" description="Helical" evidence="7">
    <location>
        <begin position="274"/>
        <end position="295"/>
    </location>
</feature>
<evidence type="ECO:0000256" key="3">
    <source>
        <dbReference type="ARBA" id="ARBA00022475"/>
    </source>
</evidence>
<feature type="transmembrane region" description="Helical" evidence="7">
    <location>
        <begin position="234"/>
        <end position="253"/>
    </location>
</feature>
<dbReference type="PANTHER" id="PTHR42718:SF47">
    <property type="entry name" value="METHYL VIOLOGEN RESISTANCE PROTEIN SMVA"/>
    <property type="match status" value="1"/>
</dbReference>
<feature type="transmembrane region" description="Helical" evidence="7">
    <location>
        <begin position="307"/>
        <end position="327"/>
    </location>
</feature>
<evidence type="ECO:0000313" key="9">
    <source>
        <dbReference type="EMBL" id="GID56941.1"/>
    </source>
</evidence>